<organism evidence="8 9">
    <name type="scientific">Oculimacula yallundae</name>
    <dbReference type="NCBI Taxonomy" id="86028"/>
    <lineage>
        <taxon>Eukaryota</taxon>
        <taxon>Fungi</taxon>
        <taxon>Dikarya</taxon>
        <taxon>Ascomycota</taxon>
        <taxon>Pezizomycotina</taxon>
        <taxon>Leotiomycetes</taxon>
        <taxon>Helotiales</taxon>
        <taxon>Ploettnerulaceae</taxon>
        <taxon>Oculimacula</taxon>
    </lineage>
</organism>
<accession>A0ABR4CJX6</accession>
<feature type="region of interest" description="Disordered" evidence="6">
    <location>
        <begin position="986"/>
        <end position="1023"/>
    </location>
</feature>
<keyword evidence="3 7" id="KW-1133">Transmembrane helix</keyword>
<evidence type="ECO:0000256" key="6">
    <source>
        <dbReference type="SAM" id="MobiDB-lite"/>
    </source>
</evidence>
<feature type="transmembrane region" description="Helical" evidence="7">
    <location>
        <begin position="848"/>
        <end position="868"/>
    </location>
</feature>
<dbReference type="SUPFAM" id="SSF144083">
    <property type="entry name" value="Magnesium transport protein CorA, transmembrane region"/>
    <property type="match status" value="1"/>
</dbReference>
<gene>
    <name evidence="8" type="ORF">VTL71DRAFT_13293</name>
</gene>
<feature type="compositionally biased region" description="Basic and acidic residues" evidence="6">
    <location>
        <begin position="1013"/>
        <end position="1023"/>
    </location>
</feature>
<protein>
    <recommendedName>
        <fullName evidence="10">Ankyrin repeat protein</fullName>
    </recommendedName>
</protein>
<keyword evidence="9" id="KW-1185">Reference proteome</keyword>
<name>A0ABR4CJX6_9HELO</name>
<dbReference type="Pfam" id="PF01544">
    <property type="entry name" value="CorA"/>
    <property type="match status" value="1"/>
</dbReference>
<feature type="coiled-coil region" evidence="5">
    <location>
        <begin position="787"/>
        <end position="821"/>
    </location>
</feature>
<evidence type="ECO:0000256" key="7">
    <source>
        <dbReference type="SAM" id="Phobius"/>
    </source>
</evidence>
<dbReference type="PANTHER" id="PTHR47685:SF1">
    <property type="entry name" value="MAGNESIUM TRANSPORT PROTEIN CORA"/>
    <property type="match status" value="1"/>
</dbReference>
<dbReference type="InterPro" id="IPR045863">
    <property type="entry name" value="CorA_TM1_TM2"/>
</dbReference>
<feature type="transmembrane region" description="Helical" evidence="7">
    <location>
        <begin position="889"/>
        <end position="910"/>
    </location>
</feature>
<evidence type="ECO:0000256" key="4">
    <source>
        <dbReference type="ARBA" id="ARBA00023136"/>
    </source>
</evidence>
<dbReference type="PANTHER" id="PTHR47685">
    <property type="entry name" value="MAGNESIUM TRANSPORT PROTEIN CORA"/>
    <property type="match status" value="1"/>
</dbReference>
<dbReference type="EMBL" id="JAZHXI010000006">
    <property type="protein sequence ID" value="KAL2070267.1"/>
    <property type="molecule type" value="Genomic_DNA"/>
</dbReference>
<reference evidence="8 9" key="1">
    <citation type="journal article" date="2024" name="Commun. Biol.">
        <title>Comparative genomic analysis of thermophilic fungi reveals convergent evolutionary adaptations and gene losses.</title>
        <authorList>
            <person name="Steindorff A.S."/>
            <person name="Aguilar-Pontes M.V."/>
            <person name="Robinson A.J."/>
            <person name="Andreopoulos B."/>
            <person name="LaButti K."/>
            <person name="Kuo A."/>
            <person name="Mondo S."/>
            <person name="Riley R."/>
            <person name="Otillar R."/>
            <person name="Haridas S."/>
            <person name="Lipzen A."/>
            <person name="Grimwood J."/>
            <person name="Schmutz J."/>
            <person name="Clum A."/>
            <person name="Reid I.D."/>
            <person name="Moisan M.C."/>
            <person name="Butler G."/>
            <person name="Nguyen T.T.M."/>
            <person name="Dewar K."/>
            <person name="Conant G."/>
            <person name="Drula E."/>
            <person name="Henrissat B."/>
            <person name="Hansel C."/>
            <person name="Singer S."/>
            <person name="Hutchinson M.I."/>
            <person name="de Vries R.P."/>
            <person name="Natvig D.O."/>
            <person name="Powell A.J."/>
            <person name="Tsang A."/>
            <person name="Grigoriev I.V."/>
        </authorList>
    </citation>
    <scope>NUCLEOTIDE SEQUENCE [LARGE SCALE GENOMIC DNA]</scope>
    <source>
        <strain evidence="8 9">CBS 494.80</strain>
    </source>
</reference>
<dbReference type="InterPro" id="IPR002523">
    <property type="entry name" value="MgTranspt_CorA/ZnTranspt_ZntB"/>
</dbReference>
<evidence type="ECO:0000256" key="3">
    <source>
        <dbReference type="ARBA" id="ARBA00022989"/>
    </source>
</evidence>
<evidence type="ECO:0008006" key="10">
    <source>
        <dbReference type="Google" id="ProtNLM"/>
    </source>
</evidence>
<keyword evidence="2 7" id="KW-0812">Transmembrane</keyword>
<keyword evidence="5" id="KW-0175">Coiled coil</keyword>
<evidence type="ECO:0000256" key="1">
    <source>
        <dbReference type="ARBA" id="ARBA00004141"/>
    </source>
</evidence>
<dbReference type="Gene3D" id="1.20.58.340">
    <property type="entry name" value="Magnesium transport protein CorA, transmembrane region"/>
    <property type="match status" value="1"/>
</dbReference>
<comment type="subcellular location">
    <subcellularLocation>
        <location evidence="1">Membrane</location>
        <topology evidence="1">Multi-pass membrane protein</topology>
    </subcellularLocation>
</comment>
<evidence type="ECO:0000256" key="5">
    <source>
        <dbReference type="SAM" id="Coils"/>
    </source>
</evidence>
<comment type="caution">
    <text evidence="8">The sequence shown here is derived from an EMBL/GenBank/DDBJ whole genome shotgun (WGS) entry which is preliminary data.</text>
</comment>
<evidence type="ECO:0000313" key="8">
    <source>
        <dbReference type="EMBL" id="KAL2070267.1"/>
    </source>
</evidence>
<proteinExistence type="predicted"/>
<evidence type="ECO:0000256" key="2">
    <source>
        <dbReference type="ARBA" id="ARBA00022692"/>
    </source>
</evidence>
<feature type="compositionally biased region" description="Basic and acidic residues" evidence="6">
    <location>
        <begin position="991"/>
        <end position="1001"/>
    </location>
</feature>
<sequence length="1023" mass="118261">MASNIPEIADDSIGGRAEYSGEDFVPDEISKHSGDDCLIKYFRCRYADRASLMKSYSDGEQMKINRELSHIKNLREEFERQERHKPNIEMFLYRQALWRKSAIEECEGNREGLERKVQRWGWSRTLSKSNGDLQRRIFLENNILSAVETWVKPVEQRSPNVLRGAEKAAEEIKGQSQDSLTWLLQKFTRRFRKAQEQACHPPLPPTNETIDTSRDFILPKDSYQTSVPRITLRKSDAASPLSYLSYDIAEYALSEILAEGLDNPLTAKCEPNTIRYFHFPSNNMQWIEEAIARYYGEASPGKSDYSRHRNDRTKASNILCRQFWNGLQQGGLHDPVHARHMKSHCSLISPETEYGLETPHSNNFVVFMPYLHWETYERYKKMSQVMKMATEERNRNLPRVWGNRPELARIVNMVHLQQGDMSFLVSNAQKTTGKQSLFQSSKPKQRSPLGEYLLQIAKLYDALDIEPDIRILTDHLHKEPPLHARRTLSQSYLGKIPNTDARDENQVVYKATKAGKNFHKSPRMLMVDQLWLYVLDDNTIITSFPKRWGRASRDQSSIQQSIRDRLEHLREGEIQSVHDLALLIMDQCSTVFFDRSRPIDNRPELLNCFSDALSHVTGLKIVSSEIFWRQLDKLDFLEHQTTGFETTALKYLNIRSECELLREAHDIIEELRMMEKIFTEQLQVVDQFLRNMTDVKDIETKNFGHQREETMEEKILDSLQSIRQLLAERATRDDDHTAAPFDGIARSTELDGYDLSSAEGKLPVMTKTGMPIVSTGSSIPPSTFELAHRVRTKISNRRAELQELELDSVNLADELKDFLELKQQQAGIFEAEYALKRADETTTQGRSIMLFTIVTIIFLPLSFMSSVFGMNAKEFSDSEGNSSISLNRMFTLIFSISLGIVAISIVLAFSKTFFRVLLYLYGVFSGIKNVLRQLLIPTVEWKERRKLRKDWEMAKLLERRRMERELGSRLNDARSFQLRHMKAGEGAAGRGIDDHKNDDVKGNMFRRGVPKRNQRDLGRDNPV</sequence>
<keyword evidence="4 7" id="KW-0472">Membrane</keyword>
<dbReference type="InterPro" id="IPR050829">
    <property type="entry name" value="CorA_MIT"/>
</dbReference>
<evidence type="ECO:0000313" key="9">
    <source>
        <dbReference type="Proteomes" id="UP001595075"/>
    </source>
</evidence>
<dbReference type="Proteomes" id="UP001595075">
    <property type="component" value="Unassembled WGS sequence"/>
</dbReference>